<feature type="transmembrane region" description="Helical" evidence="2">
    <location>
        <begin position="167"/>
        <end position="187"/>
    </location>
</feature>
<keyword evidence="2" id="KW-1133">Transmembrane helix</keyword>
<protein>
    <recommendedName>
        <fullName evidence="5">Ubiquinone biosynthesis protein UbiA</fullName>
    </recommendedName>
</protein>
<feature type="transmembrane region" description="Helical" evidence="2">
    <location>
        <begin position="241"/>
        <end position="263"/>
    </location>
</feature>
<keyword evidence="2" id="KW-0472">Membrane</keyword>
<evidence type="ECO:0000313" key="3">
    <source>
        <dbReference type="EMBL" id="RYP85247.1"/>
    </source>
</evidence>
<dbReference type="RefSeq" id="WP_134718100.1">
    <property type="nucleotide sequence ID" value="NZ_SDKM01000018.1"/>
</dbReference>
<evidence type="ECO:0000256" key="2">
    <source>
        <dbReference type="SAM" id="Phobius"/>
    </source>
</evidence>
<dbReference type="Gene3D" id="1.10.357.140">
    <property type="entry name" value="UbiA prenyltransferase"/>
    <property type="match status" value="1"/>
</dbReference>
<feature type="transmembrane region" description="Helical" evidence="2">
    <location>
        <begin position="142"/>
        <end position="160"/>
    </location>
</feature>
<proteinExistence type="predicted"/>
<evidence type="ECO:0008006" key="5">
    <source>
        <dbReference type="Google" id="ProtNLM"/>
    </source>
</evidence>
<keyword evidence="4" id="KW-1185">Reference proteome</keyword>
<reference evidence="3 4" key="1">
    <citation type="submission" date="2019-01" db="EMBL/GenBank/DDBJ databases">
        <title>Nocardioides guangzhouensis sp. nov., an actinobacterium isolated from soil.</title>
        <authorList>
            <person name="Fu Y."/>
            <person name="Cai Y."/>
            <person name="Lin Z."/>
            <person name="Chen P."/>
        </authorList>
    </citation>
    <scope>NUCLEOTIDE SEQUENCE [LARGE SCALE GENOMIC DNA]</scope>
    <source>
        <strain evidence="3 4">130</strain>
    </source>
</reference>
<feature type="transmembrane region" description="Helical" evidence="2">
    <location>
        <begin position="118"/>
        <end position="136"/>
    </location>
</feature>
<evidence type="ECO:0000313" key="4">
    <source>
        <dbReference type="Proteomes" id="UP000295198"/>
    </source>
</evidence>
<gene>
    <name evidence="3" type="ORF">EKO23_13410</name>
</gene>
<sequence>MSPTIDEPAQARAQRPRARSGKDPHRPRAERGLDVRRSWPVALLRAGHLRQALLLTLVMGTAAALTGRSLPEVGLVAATILVGQLLVGWHNDVVDAARDRSHARDDKPIALGILDKGTATFAMALALLLVVPLSVANGLEAAGAHGGFLLLALLTNAGVLRRTAFSFLPWAAGFALLPAFLSYGGYAGEGAGGPPTTEVTVLAALLGIGVHVLRSLPGLVDDNKDGWRTFPLRVALHTGAPRLLVIGGLWTAAVSAGIVVAALRVGLVR</sequence>
<dbReference type="AlphaFoldDB" id="A0A4Q4ZBA4"/>
<comment type="caution">
    <text evidence="3">The sequence shown here is derived from an EMBL/GenBank/DDBJ whole genome shotgun (WGS) entry which is preliminary data.</text>
</comment>
<dbReference type="OrthoDB" id="3212588at2"/>
<accession>A0A4Q4ZBA4</accession>
<name>A0A4Q4ZBA4_9ACTN</name>
<dbReference type="EMBL" id="SDKM01000018">
    <property type="protein sequence ID" value="RYP85247.1"/>
    <property type="molecule type" value="Genomic_DNA"/>
</dbReference>
<dbReference type="Proteomes" id="UP000295198">
    <property type="component" value="Unassembled WGS sequence"/>
</dbReference>
<keyword evidence="2" id="KW-0812">Transmembrane</keyword>
<feature type="compositionally biased region" description="Basic and acidic residues" evidence="1">
    <location>
        <begin position="20"/>
        <end position="32"/>
    </location>
</feature>
<dbReference type="InterPro" id="IPR044878">
    <property type="entry name" value="UbiA_sf"/>
</dbReference>
<feature type="region of interest" description="Disordered" evidence="1">
    <location>
        <begin position="1"/>
        <end position="32"/>
    </location>
</feature>
<organism evidence="3 4">
    <name type="scientific">Nocardioides guangzhouensis</name>
    <dbReference type="NCBI Taxonomy" id="2497878"/>
    <lineage>
        <taxon>Bacteria</taxon>
        <taxon>Bacillati</taxon>
        <taxon>Actinomycetota</taxon>
        <taxon>Actinomycetes</taxon>
        <taxon>Propionibacteriales</taxon>
        <taxon>Nocardioidaceae</taxon>
        <taxon>Nocardioides</taxon>
    </lineage>
</organism>
<evidence type="ECO:0000256" key="1">
    <source>
        <dbReference type="SAM" id="MobiDB-lite"/>
    </source>
</evidence>